<gene>
    <name evidence="2" type="ORF">ENL39_00570</name>
</gene>
<keyword evidence="2" id="KW-0489">Methyltransferase</keyword>
<dbReference type="AlphaFoldDB" id="A0A7V5HY05"/>
<dbReference type="InterPro" id="IPR052024">
    <property type="entry name" value="Methanogen_methyltrans"/>
</dbReference>
<comment type="caution">
    <text evidence="2">The sequence shown here is derived from an EMBL/GenBank/DDBJ whole genome shotgun (WGS) entry which is preliminary data.</text>
</comment>
<dbReference type="PANTHER" id="PTHR47099:SF1">
    <property type="entry name" value="METHYLCOBAMIDE:COM METHYLTRANSFERASE MTBA"/>
    <property type="match status" value="1"/>
</dbReference>
<dbReference type="GO" id="GO:0006779">
    <property type="term" value="P:porphyrin-containing compound biosynthetic process"/>
    <property type="evidence" value="ECO:0007669"/>
    <property type="project" value="InterPro"/>
</dbReference>
<dbReference type="Pfam" id="PF01208">
    <property type="entry name" value="URO-D"/>
    <property type="match status" value="1"/>
</dbReference>
<dbReference type="Gene3D" id="3.20.20.210">
    <property type="match status" value="1"/>
</dbReference>
<dbReference type="SUPFAM" id="SSF51726">
    <property type="entry name" value="UROD/MetE-like"/>
    <property type="match status" value="1"/>
</dbReference>
<dbReference type="InterPro" id="IPR038071">
    <property type="entry name" value="UROD/MetE-like_sf"/>
</dbReference>
<keyword evidence="2" id="KW-0808">Transferase</keyword>
<protein>
    <submittedName>
        <fullName evidence="2">Methyltransferase</fullName>
    </submittedName>
</protein>
<sequence>MTSRERVRKAINHQIPDRIPLDLGSTLVTGIQASTYARLRKALLLEEKPVKIADPFQMLAEVDMEVREKLGIDTIGLWLPTNIFGFKNENWKPWRLFDGTEVLVPGRFMTTEDDKGNIYIYPQGDTSAPPCAKMPKGGYYFDVIVRQEPVDEKKLNPEEWVRQQCSVFSEETLRYLEKMADKLYENTNLCIVGEFIDASFGDIALVPGPHIKYPRGIRDPKLWYMAHIEYPSYIKEIFELQCEIALKNLELSYEAVGDKIDVIMLSGTDFGTQNGPFISPDMYREFYKPFHKKVNDWVHQHTSWKTFYHSCGSIVEFIDDFVEAGVDILNPVQTSAKGMDPEMLKERYGDKLVFWGGGVDTQKTLPFGTQDEVREQVKERCRIFGKGGGFVFNAIHNIQSKVPIENLIAMFEALKRFKY</sequence>
<dbReference type="GO" id="GO:0032259">
    <property type="term" value="P:methylation"/>
    <property type="evidence" value="ECO:0007669"/>
    <property type="project" value="UniProtKB-KW"/>
</dbReference>
<dbReference type="InterPro" id="IPR000257">
    <property type="entry name" value="Uroporphyrinogen_deCOase"/>
</dbReference>
<feature type="domain" description="Uroporphyrinogen decarboxylase (URO-D)" evidence="1">
    <location>
        <begin position="269"/>
        <end position="416"/>
    </location>
</feature>
<dbReference type="EMBL" id="DRTT01000013">
    <property type="protein sequence ID" value="HHF97969.1"/>
    <property type="molecule type" value="Genomic_DNA"/>
</dbReference>
<accession>A0A7V5HY05</accession>
<reference evidence="2" key="1">
    <citation type="journal article" date="2020" name="mSystems">
        <title>Genome- and Community-Level Interaction Insights into Carbon Utilization and Element Cycling Functions of Hydrothermarchaeota in Hydrothermal Sediment.</title>
        <authorList>
            <person name="Zhou Z."/>
            <person name="Liu Y."/>
            <person name="Xu W."/>
            <person name="Pan J."/>
            <person name="Luo Z.H."/>
            <person name="Li M."/>
        </authorList>
    </citation>
    <scope>NUCLEOTIDE SEQUENCE [LARGE SCALE GENOMIC DNA]</scope>
    <source>
        <strain evidence="2">HyVt-92</strain>
    </source>
</reference>
<proteinExistence type="predicted"/>
<dbReference type="Proteomes" id="UP000886070">
    <property type="component" value="Unassembled WGS sequence"/>
</dbReference>
<dbReference type="PANTHER" id="PTHR47099">
    <property type="entry name" value="METHYLCOBAMIDE:COM METHYLTRANSFERASE MTBA"/>
    <property type="match status" value="1"/>
</dbReference>
<evidence type="ECO:0000259" key="1">
    <source>
        <dbReference type="Pfam" id="PF01208"/>
    </source>
</evidence>
<organism evidence="2">
    <name type="scientific">Aerophobetes bacterium</name>
    <dbReference type="NCBI Taxonomy" id="2030807"/>
    <lineage>
        <taxon>Bacteria</taxon>
        <taxon>Candidatus Aerophobota</taxon>
    </lineage>
</organism>
<evidence type="ECO:0000313" key="2">
    <source>
        <dbReference type="EMBL" id="HHF97969.1"/>
    </source>
</evidence>
<dbReference type="GO" id="GO:0004853">
    <property type="term" value="F:uroporphyrinogen decarboxylase activity"/>
    <property type="evidence" value="ECO:0007669"/>
    <property type="project" value="InterPro"/>
</dbReference>
<dbReference type="GO" id="GO:0008168">
    <property type="term" value="F:methyltransferase activity"/>
    <property type="evidence" value="ECO:0007669"/>
    <property type="project" value="UniProtKB-KW"/>
</dbReference>
<name>A0A7V5HY05_UNCAE</name>